<feature type="region of interest" description="Disordered" evidence="1">
    <location>
        <begin position="1"/>
        <end position="20"/>
    </location>
</feature>
<organism evidence="2 3">
    <name type="scientific">Kwoniella shandongensis</name>
    <dbReference type="NCBI Taxonomy" id="1734106"/>
    <lineage>
        <taxon>Eukaryota</taxon>
        <taxon>Fungi</taxon>
        <taxon>Dikarya</taxon>
        <taxon>Basidiomycota</taxon>
        <taxon>Agaricomycotina</taxon>
        <taxon>Tremellomycetes</taxon>
        <taxon>Tremellales</taxon>
        <taxon>Cryptococcaceae</taxon>
        <taxon>Kwoniella</taxon>
    </lineage>
</organism>
<feature type="compositionally biased region" description="Basic and acidic residues" evidence="1">
    <location>
        <begin position="41"/>
        <end position="62"/>
    </location>
</feature>
<dbReference type="EMBL" id="CP144052">
    <property type="protein sequence ID" value="WWD16789.1"/>
    <property type="molecule type" value="Genomic_DNA"/>
</dbReference>
<evidence type="ECO:0000313" key="3">
    <source>
        <dbReference type="Proteomes" id="UP000322225"/>
    </source>
</evidence>
<proteinExistence type="predicted"/>
<name>A0A5M6BTY3_9TREE</name>
<feature type="compositionally biased region" description="Low complexity" evidence="1">
    <location>
        <begin position="67"/>
        <end position="84"/>
    </location>
</feature>
<feature type="region of interest" description="Disordered" evidence="1">
    <location>
        <begin position="41"/>
        <end position="93"/>
    </location>
</feature>
<dbReference type="Proteomes" id="UP000322225">
    <property type="component" value="Chromosome 2"/>
</dbReference>
<dbReference type="RefSeq" id="XP_031859111.1">
    <property type="nucleotide sequence ID" value="XM_032006595.1"/>
</dbReference>
<dbReference type="AlphaFoldDB" id="A0A5M6BTY3"/>
<protein>
    <submittedName>
        <fullName evidence="2">Uncharacterized protein</fullName>
    </submittedName>
</protein>
<dbReference type="GeneID" id="43590753"/>
<accession>A0A5M6BTY3</accession>
<reference evidence="2" key="1">
    <citation type="submission" date="2017-08" db="EMBL/GenBank/DDBJ databases">
        <authorList>
            <person name="Cuomo C."/>
            <person name="Billmyre B."/>
            <person name="Heitman J."/>
        </authorList>
    </citation>
    <scope>NUCLEOTIDE SEQUENCE</scope>
    <source>
        <strain evidence="2">CBS 12478</strain>
    </source>
</reference>
<evidence type="ECO:0000313" key="2">
    <source>
        <dbReference type="EMBL" id="WWD16789.1"/>
    </source>
</evidence>
<sequence>MCPAIQTGPAVYPDSPPPYTASHIEDIAGCHNPFEHEHNTECHRLDNHNGDDNGNQIDEKADTPTVETDSTPSLDTDTGSSTTDSAEEESDLSDELARLQLTHAALDEETVARVDRATSKVNRSPGSWSLPALYCGTPEPKVNTPTEGELSISSALFKGDTPTSSEILRVPQDHPYLTTAPQQASMSLFAWVNCGAKRRIYPHQVDNWYGIDHAFLSKAFKDGLSDEEFAIWEQRQKEWKWAALKRAGQRKLTESPVLEVLEDLKARHRSVSRDRAFKRKEKVWFYLDSPADEGITA</sequence>
<evidence type="ECO:0000256" key="1">
    <source>
        <dbReference type="SAM" id="MobiDB-lite"/>
    </source>
</evidence>
<gene>
    <name evidence="2" type="ORF">CI109_101221</name>
</gene>
<keyword evidence="3" id="KW-1185">Reference proteome</keyword>
<dbReference type="KEGG" id="ksn:43590753"/>
<reference evidence="2" key="2">
    <citation type="submission" date="2024-01" db="EMBL/GenBank/DDBJ databases">
        <title>Comparative genomics of Cryptococcus and Kwoniella reveals pathogenesis evolution and contrasting modes of karyotype evolution via chromosome fusion or intercentromeric recombination.</title>
        <authorList>
            <person name="Coelho M.A."/>
            <person name="David-Palma M."/>
            <person name="Shea T."/>
            <person name="Bowers K."/>
            <person name="McGinley-Smith S."/>
            <person name="Mohammad A.W."/>
            <person name="Gnirke A."/>
            <person name="Yurkov A.M."/>
            <person name="Nowrousian M."/>
            <person name="Sun S."/>
            <person name="Cuomo C.A."/>
            <person name="Heitman J."/>
        </authorList>
    </citation>
    <scope>NUCLEOTIDE SEQUENCE</scope>
    <source>
        <strain evidence="2">CBS 12478</strain>
    </source>
</reference>